<feature type="transmembrane region" description="Helical" evidence="5">
    <location>
        <begin position="194"/>
        <end position="213"/>
    </location>
</feature>
<comment type="caution">
    <text evidence="7">The sequence shown here is derived from an EMBL/GenBank/DDBJ whole genome shotgun (WGS) entry which is preliminary data.</text>
</comment>
<dbReference type="EMBL" id="JAHTGR010000001">
    <property type="protein sequence ID" value="MBV6319485.1"/>
    <property type="molecule type" value="Genomic_DNA"/>
</dbReference>
<feature type="transmembrane region" description="Helical" evidence="5">
    <location>
        <begin position="357"/>
        <end position="376"/>
    </location>
</feature>
<feature type="transmembrane region" description="Helical" evidence="5">
    <location>
        <begin position="388"/>
        <end position="407"/>
    </location>
</feature>
<evidence type="ECO:0000313" key="7">
    <source>
        <dbReference type="EMBL" id="MBV6319485.1"/>
    </source>
</evidence>
<name>A0AA41H4G9_9BURK</name>
<dbReference type="PIRSF" id="PIRSF006060">
    <property type="entry name" value="AA_transporter"/>
    <property type="match status" value="1"/>
</dbReference>
<feature type="transmembrane region" description="Helical" evidence="5">
    <location>
        <begin position="19"/>
        <end position="42"/>
    </location>
</feature>
<evidence type="ECO:0000256" key="5">
    <source>
        <dbReference type="SAM" id="Phobius"/>
    </source>
</evidence>
<evidence type="ECO:0000256" key="4">
    <source>
        <dbReference type="ARBA" id="ARBA00023136"/>
    </source>
</evidence>
<evidence type="ECO:0000256" key="1">
    <source>
        <dbReference type="ARBA" id="ARBA00004141"/>
    </source>
</evidence>
<dbReference type="AlphaFoldDB" id="A0AA41H4G9"/>
<evidence type="ECO:0000313" key="8">
    <source>
        <dbReference type="EMBL" id="MCP2006704.1"/>
    </source>
</evidence>
<evidence type="ECO:0000313" key="9">
    <source>
        <dbReference type="Proteomes" id="UP001155901"/>
    </source>
</evidence>
<protein>
    <submittedName>
        <fullName evidence="7">APC family permease</fullName>
    </submittedName>
    <submittedName>
        <fullName evidence="8">Amino acid transporter</fullName>
    </submittedName>
</protein>
<feature type="transmembrane region" description="Helical" evidence="5">
    <location>
        <begin position="285"/>
        <end position="310"/>
    </location>
</feature>
<accession>A0AA41H4G9</accession>
<dbReference type="PANTHER" id="PTHR42770:SF16">
    <property type="entry name" value="AMINO ACID PERMEASE"/>
    <property type="match status" value="1"/>
</dbReference>
<feature type="transmembrane region" description="Helical" evidence="5">
    <location>
        <begin position="331"/>
        <end position="351"/>
    </location>
</feature>
<keyword evidence="4 5" id="KW-0472">Membrane</keyword>
<feature type="transmembrane region" description="Helical" evidence="5">
    <location>
        <begin position="413"/>
        <end position="430"/>
    </location>
</feature>
<dbReference type="EMBL" id="JALJZU010000001">
    <property type="protein sequence ID" value="MCP2006704.1"/>
    <property type="molecule type" value="Genomic_DNA"/>
</dbReference>
<evidence type="ECO:0000256" key="3">
    <source>
        <dbReference type="ARBA" id="ARBA00022989"/>
    </source>
</evidence>
<dbReference type="Pfam" id="PF00324">
    <property type="entry name" value="AA_permease"/>
    <property type="match status" value="1"/>
</dbReference>
<dbReference type="InterPro" id="IPR050367">
    <property type="entry name" value="APC_superfamily"/>
</dbReference>
<dbReference type="RefSeq" id="WP_217940152.1">
    <property type="nucleotide sequence ID" value="NZ_JAHTGR010000001.1"/>
</dbReference>
<feature type="transmembrane region" description="Helical" evidence="5">
    <location>
        <begin position="48"/>
        <end position="68"/>
    </location>
</feature>
<organism evidence="7 9">
    <name type="scientific">Duganella violaceipulchra</name>
    <dbReference type="NCBI Taxonomy" id="2849652"/>
    <lineage>
        <taxon>Bacteria</taxon>
        <taxon>Pseudomonadati</taxon>
        <taxon>Pseudomonadota</taxon>
        <taxon>Betaproteobacteria</taxon>
        <taxon>Burkholderiales</taxon>
        <taxon>Oxalobacteraceae</taxon>
        <taxon>Telluria group</taxon>
        <taxon>Duganella</taxon>
    </lineage>
</organism>
<reference evidence="7" key="1">
    <citation type="submission" date="2021-07" db="EMBL/GenBank/DDBJ databases">
        <title>Characterization of violacein-producing bacteria and related species.</title>
        <authorList>
            <person name="Wilson H.S."/>
            <person name="De Leon M.E."/>
        </authorList>
    </citation>
    <scope>NUCLEOTIDE SEQUENCE</scope>
    <source>
        <strain evidence="7">HSC-15S17</strain>
    </source>
</reference>
<evidence type="ECO:0000256" key="2">
    <source>
        <dbReference type="ARBA" id="ARBA00022692"/>
    </source>
</evidence>
<feature type="transmembrane region" description="Helical" evidence="5">
    <location>
        <begin position="127"/>
        <end position="144"/>
    </location>
</feature>
<feature type="transmembrane region" description="Helical" evidence="5">
    <location>
        <begin position="89"/>
        <end position="112"/>
    </location>
</feature>
<dbReference type="GO" id="GO:0055085">
    <property type="term" value="P:transmembrane transport"/>
    <property type="evidence" value="ECO:0007669"/>
    <property type="project" value="InterPro"/>
</dbReference>
<dbReference type="Proteomes" id="UP001162889">
    <property type="component" value="Unassembled WGS sequence"/>
</dbReference>
<keyword evidence="2 5" id="KW-0812">Transmembrane</keyword>
<evidence type="ECO:0000259" key="6">
    <source>
        <dbReference type="Pfam" id="PF00324"/>
    </source>
</evidence>
<reference evidence="8" key="2">
    <citation type="submission" date="2022-03" db="EMBL/GenBank/DDBJ databases">
        <title>Genome Encyclopedia of Bacteria and Archaea VI: Functional Genomics of Type Strains.</title>
        <authorList>
            <person name="Whitman W."/>
        </authorList>
    </citation>
    <scope>NUCLEOTIDE SEQUENCE</scope>
    <source>
        <strain evidence="8">HSC-15S17</strain>
    </source>
</reference>
<dbReference type="Proteomes" id="UP001155901">
    <property type="component" value="Unassembled WGS sequence"/>
</dbReference>
<gene>
    <name evidence="7" type="ORF">KVP70_00940</name>
    <name evidence="8" type="ORF">L1274_000392</name>
</gene>
<feature type="transmembrane region" description="Helical" evidence="5">
    <location>
        <begin position="234"/>
        <end position="253"/>
    </location>
</feature>
<feature type="domain" description="Amino acid permease/ SLC12A" evidence="6">
    <location>
        <begin position="43"/>
        <end position="420"/>
    </location>
</feature>
<keyword evidence="3 5" id="KW-1133">Transmembrane helix</keyword>
<evidence type="ECO:0000313" key="10">
    <source>
        <dbReference type="Proteomes" id="UP001162889"/>
    </source>
</evidence>
<comment type="subcellular location">
    <subcellularLocation>
        <location evidence="1">Membrane</location>
        <topology evidence="1">Multi-pass membrane protein</topology>
    </subcellularLocation>
</comment>
<dbReference type="PANTHER" id="PTHR42770">
    <property type="entry name" value="AMINO ACID TRANSPORTER-RELATED"/>
    <property type="match status" value="1"/>
</dbReference>
<dbReference type="GO" id="GO:0016020">
    <property type="term" value="C:membrane"/>
    <property type="evidence" value="ECO:0007669"/>
    <property type="project" value="UniProtKB-SubCell"/>
</dbReference>
<feature type="transmembrane region" description="Helical" evidence="5">
    <location>
        <begin position="151"/>
        <end position="174"/>
    </location>
</feature>
<proteinExistence type="predicted"/>
<dbReference type="InterPro" id="IPR004841">
    <property type="entry name" value="AA-permease/SLC12A_dom"/>
</dbReference>
<sequence length="447" mass="47461">MSDATQNGKLKRALGYGDLVFYGLAYTAPVAPLTMAGFVWTVSGGLPMLAYLLGALCVYFTASSYAVMTSAMPSAGSVYGFASQTMGRFAGFIAGWMILLDYLLVPAFTYALCAVSLEELVPHGDRATWIVATVAATFAVNWFGISVTSRVSFLSVVLQLAAVLVIVGMCVFALFGGHGSGALTLAPLIDAGKFHGASVLAATSICVMSYLGFDAVSTLAEEVKDGNTRVVGKAIMTNLAITSGIFVLTSWVVGNLLVGFPIQDPATVIYELLASIGGHKASLALAWFLILVVGVPNVLPMQVGVARVLFAMGRDRSLPSVLAKVHRRHGNPYVAMIVSTTISLGIALLMRNNISDLAIFISVGALVGFLFVHLSVLTHFGRHDGRRWWAHVIVPLCGLSAVLIILINLNATALTVGGCWFVAGLGYWLFSRRSQEAPRDVFQQTNP</sequence>
<keyword evidence="10" id="KW-1185">Reference proteome</keyword>